<gene>
    <name evidence="5" type="ORF">PG986_011795</name>
</gene>
<dbReference type="InterPro" id="IPR008733">
    <property type="entry name" value="PEX11"/>
</dbReference>
<comment type="caution">
    <text evidence="5">The sequence shown here is derived from an EMBL/GenBank/DDBJ whole genome shotgun (WGS) entry which is preliminary data.</text>
</comment>
<name>A0ABR1PYQ5_9PEZI</name>
<reference evidence="5 6" key="1">
    <citation type="submission" date="2023-01" db="EMBL/GenBank/DDBJ databases">
        <title>Analysis of 21 Apiospora genomes using comparative genomics revels a genus with tremendous synthesis potential of carbohydrate active enzymes and secondary metabolites.</title>
        <authorList>
            <person name="Sorensen T."/>
        </authorList>
    </citation>
    <scope>NUCLEOTIDE SEQUENCE [LARGE SCALE GENOMIC DNA]</scope>
    <source>
        <strain evidence="5 6">CBS 24483</strain>
    </source>
</reference>
<keyword evidence="3" id="KW-0576">Peroxisome</keyword>
<dbReference type="Pfam" id="PF05648">
    <property type="entry name" value="PEX11"/>
    <property type="match status" value="1"/>
</dbReference>
<evidence type="ECO:0000313" key="6">
    <source>
        <dbReference type="Proteomes" id="UP001391051"/>
    </source>
</evidence>
<dbReference type="EMBL" id="JAQQWE010000008">
    <property type="protein sequence ID" value="KAK7942682.1"/>
    <property type="molecule type" value="Genomic_DNA"/>
</dbReference>
<evidence type="ECO:0000256" key="4">
    <source>
        <dbReference type="ARBA" id="ARBA00046271"/>
    </source>
</evidence>
<evidence type="ECO:0000256" key="3">
    <source>
        <dbReference type="ARBA" id="ARBA00023140"/>
    </source>
</evidence>
<dbReference type="Proteomes" id="UP001391051">
    <property type="component" value="Unassembled WGS sequence"/>
</dbReference>
<dbReference type="PANTHER" id="PTHR12652:SF23">
    <property type="entry name" value="MICROBODY (PEROXISOME) PROLIFERATION PROTEIN PEROXIN 11B (EUROFUNG)"/>
    <property type="match status" value="1"/>
</dbReference>
<organism evidence="5 6">
    <name type="scientific">Apiospora aurea</name>
    <dbReference type="NCBI Taxonomy" id="335848"/>
    <lineage>
        <taxon>Eukaryota</taxon>
        <taxon>Fungi</taxon>
        <taxon>Dikarya</taxon>
        <taxon>Ascomycota</taxon>
        <taxon>Pezizomycotina</taxon>
        <taxon>Sordariomycetes</taxon>
        <taxon>Xylariomycetidae</taxon>
        <taxon>Amphisphaeriales</taxon>
        <taxon>Apiosporaceae</taxon>
        <taxon>Apiospora</taxon>
    </lineage>
</organism>
<sequence>MAVSTFDKFVRFTTDSVGLERTLRLFQAIIQILFAYPLLQDLVLLPLLNYNQTADGKGTITLATTQPILSALRQRLGLVRRTFRLFRCLESFRAAQLLYTSHALTAGSSAGKKQPSWVQTEVWLEVLSRTFNGMYLLLEASTMAEALQIEGLAVWSLEWASTLTVEAQRFWLFALVCSVFSGLLKMLKVMAYTPVPEVGDVFSEEKEKKKPQSATATAIASATATATAVTGDSGATQEKKKETDEDEVFDMVKEQERLRRIVQKRKAGRVMWRRAVRAQISGLGCSVTASALDIVLPGAAVGWINADPGTVGIAMFVTTILTGMEVWERCERELMMNQ</sequence>
<dbReference type="RefSeq" id="XP_066694713.1">
    <property type="nucleotide sequence ID" value="XM_066848017.1"/>
</dbReference>
<evidence type="ECO:0000313" key="5">
    <source>
        <dbReference type="EMBL" id="KAK7942682.1"/>
    </source>
</evidence>
<accession>A0ABR1PYQ5</accession>
<evidence type="ECO:0000256" key="2">
    <source>
        <dbReference type="ARBA" id="ARBA00023136"/>
    </source>
</evidence>
<keyword evidence="6" id="KW-1185">Reference proteome</keyword>
<evidence type="ECO:0000256" key="1">
    <source>
        <dbReference type="ARBA" id="ARBA00022593"/>
    </source>
</evidence>
<comment type="subcellular location">
    <subcellularLocation>
        <location evidence="4">Peroxisome membrane</location>
    </subcellularLocation>
</comment>
<dbReference type="PANTHER" id="PTHR12652">
    <property type="entry name" value="PEROXISOMAL BIOGENESIS FACTOR 11"/>
    <property type="match status" value="1"/>
</dbReference>
<protein>
    <submittedName>
        <fullName evidence="5">AoPex11B</fullName>
    </submittedName>
</protein>
<keyword evidence="1" id="KW-0962">Peroxisome biogenesis</keyword>
<keyword evidence="2" id="KW-0472">Membrane</keyword>
<dbReference type="GeneID" id="92081079"/>
<proteinExistence type="predicted"/>